<proteinExistence type="predicted"/>
<organism evidence="2 3">
    <name type="scientific">Thelohanellus kitauei</name>
    <name type="common">Myxosporean</name>
    <dbReference type="NCBI Taxonomy" id="669202"/>
    <lineage>
        <taxon>Eukaryota</taxon>
        <taxon>Metazoa</taxon>
        <taxon>Cnidaria</taxon>
        <taxon>Myxozoa</taxon>
        <taxon>Myxosporea</taxon>
        <taxon>Bivalvulida</taxon>
        <taxon>Platysporina</taxon>
        <taxon>Myxobolidae</taxon>
        <taxon>Thelohanellus</taxon>
    </lineage>
</organism>
<accession>A0A0C2NDC1</accession>
<feature type="compositionally biased region" description="Basic and acidic residues" evidence="1">
    <location>
        <begin position="10"/>
        <end position="27"/>
    </location>
</feature>
<feature type="compositionally biased region" description="Polar residues" evidence="1">
    <location>
        <begin position="28"/>
        <end position="37"/>
    </location>
</feature>
<keyword evidence="3" id="KW-1185">Reference proteome</keyword>
<gene>
    <name evidence="2" type="ORF">RF11_02147</name>
</gene>
<reference evidence="2 3" key="1">
    <citation type="journal article" date="2014" name="Genome Biol. Evol.">
        <title>The genome of the myxosporean Thelohanellus kitauei shows adaptations to nutrient acquisition within its fish host.</title>
        <authorList>
            <person name="Yang Y."/>
            <person name="Xiong J."/>
            <person name="Zhou Z."/>
            <person name="Huo F."/>
            <person name="Miao W."/>
            <person name="Ran C."/>
            <person name="Liu Y."/>
            <person name="Zhang J."/>
            <person name="Feng J."/>
            <person name="Wang M."/>
            <person name="Wang M."/>
            <person name="Wang L."/>
            <person name="Yao B."/>
        </authorList>
    </citation>
    <scope>NUCLEOTIDE SEQUENCE [LARGE SCALE GENOMIC DNA]</scope>
    <source>
        <strain evidence="2">Wuqing</strain>
    </source>
</reference>
<dbReference type="Proteomes" id="UP000031668">
    <property type="component" value="Unassembled WGS sequence"/>
</dbReference>
<sequence>MRQESSNTSHKVDLTRKGFKDRQEQKDSSNNNTNVQGNPGPPQRINAKKNSKHIFFNTGSFVASYADRPSNEDLDSLIEQAEYNMRYDRFDDVYYSNHVEYQDFFDE</sequence>
<feature type="region of interest" description="Disordered" evidence="1">
    <location>
        <begin position="1"/>
        <end position="50"/>
    </location>
</feature>
<evidence type="ECO:0000256" key="1">
    <source>
        <dbReference type="SAM" id="MobiDB-lite"/>
    </source>
</evidence>
<dbReference type="EMBL" id="JWZT01000466">
    <property type="protein sequence ID" value="KII74300.1"/>
    <property type="molecule type" value="Genomic_DNA"/>
</dbReference>
<protein>
    <submittedName>
        <fullName evidence="2">Uncharacterized protein</fullName>
    </submittedName>
</protein>
<comment type="caution">
    <text evidence="2">The sequence shown here is derived from an EMBL/GenBank/DDBJ whole genome shotgun (WGS) entry which is preliminary data.</text>
</comment>
<dbReference type="AlphaFoldDB" id="A0A0C2NDC1"/>
<evidence type="ECO:0000313" key="3">
    <source>
        <dbReference type="Proteomes" id="UP000031668"/>
    </source>
</evidence>
<evidence type="ECO:0000313" key="2">
    <source>
        <dbReference type="EMBL" id="KII74300.1"/>
    </source>
</evidence>
<name>A0A0C2NDC1_THEKT</name>